<reference evidence="2 3" key="1">
    <citation type="submission" date="2019-05" db="EMBL/GenBank/DDBJ databases">
        <title>Mikania micrantha, genome provides insights into the molecular mechanism of rapid growth.</title>
        <authorList>
            <person name="Liu B."/>
        </authorList>
    </citation>
    <scope>NUCLEOTIDE SEQUENCE [LARGE SCALE GENOMIC DNA]</scope>
    <source>
        <strain evidence="2">NLD-2019</strain>
        <tissue evidence="2">Leaf</tissue>
    </source>
</reference>
<dbReference type="EMBL" id="SZYD01000012">
    <property type="protein sequence ID" value="KAD4586612.1"/>
    <property type="molecule type" value="Genomic_DNA"/>
</dbReference>
<evidence type="ECO:0000313" key="3">
    <source>
        <dbReference type="Proteomes" id="UP000326396"/>
    </source>
</evidence>
<feature type="region of interest" description="Disordered" evidence="1">
    <location>
        <begin position="1"/>
        <end position="26"/>
    </location>
</feature>
<name>A0A5N6NFG9_9ASTR</name>
<proteinExistence type="predicted"/>
<evidence type="ECO:0000313" key="2">
    <source>
        <dbReference type="EMBL" id="KAD4586612.1"/>
    </source>
</evidence>
<sequence>MRRVRRRDATKGCEGSTVEGDDGGGGLRGRLVEIERTVRHPFLRSTTRVRFWCSPTRVRFWCSTVDIGGERWTTVDIGGGRLGPLGQADMGIIKIPAHTGILLVSHA</sequence>
<gene>
    <name evidence="2" type="ORF">E3N88_24213</name>
</gene>
<dbReference type="AlphaFoldDB" id="A0A5N6NFG9"/>
<comment type="caution">
    <text evidence="2">The sequence shown here is derived from an EMBL/GenBank/DDBJ whole genome shotgun (WGS) entry which is preliminary data.</text>
</comment>
<protein>
    <submittedName>
        <fullName evidence="2">Uncharacterized protein</fullName>
    </submittedName>
</protein>
<evidence type="ECO:0000256" key="1">
    <source>
        <dbReference type="SAM" id="MobiDB-lite"/>
    </source>
</evidence>
<keyword evidence="3" id="KW-1185">Reference proteome</keyword>
<accession>A0A5N6NFG9</accession>
<organism evidence="2 3">
    <name type="scientific">Mikania micrantha</name>
    <name type="common">bitter vine</name>
    <dbReference type="NCBI Taxonomy" id="192012"/>
    <lineage>
        <taxon>Eukaryota</taxon>
        <taxon>Viridiplantae</taxon>
        <taxon>Streptophyta</taxon>
        <taxon>Embryophyta</taxon>
        <taxon>Tracheophyta</taxon>
        <taxon>Spermatophyta</taxon>
        <taxon>Magnoliopsida</taxon>
        <taxon>eudicotyledons</taxon>
        <taxon>Gunneridae</taxon>
        <taxon>Pentapetalae</taxon>
        <taxon>asterids</taxon>
        <taxon>campanulids</taxon>
        <taxon>Asterales</taxon>
        <taxon>Asteraceae</taxon>
        <taxon>Asteroideae</taxon>
        <taxon>Heliantheae alliance</taxon>
        <taxon>Eupatorieae</taxon>
        <taxon>Mikania</taxon>
    </lineage>
</organism>
<dbReference type="Proteomes" id="UP000326396">
    <property type="component" value="Linkage Group LG2"/>
</dbReference>